<keyword evidence="3" id="KW-1185">Reference proteome</keyword>
<dbReference type="AlphaFoldDB" id="A0A9K3GPE9"/>
<organism evidence="2 3">
    <name type="scientific">Kipferlia bialata</name>
    <dbReference type="NCBI Taxonomy" id="797122"/>
    <lineage>
        <taxon>Eukaryota</taxon>
        <taxon>Metamonada</taxon>
        <taxon>Carpediemonas-like organisms</taxon>
        <taxon>Kipferlia</taxon>
    </lineage>
</organism>
<name>A0A9K3GPE9_9EUKA</name>
<dbReference type="Pfam" id="PF01344">
    <property type="entry name" value="Kelch_1"/>
    <property type="match status" value="1"/>
</dbReference>
<dbReference type="GO" id="GO:0003682">
    <property type="term" value="F:chromatin binding"/>
    <property type="evidence" value="ECO:0007669"/>
    <property type="project" value="InterPro"/>
</dbReference>
<evidence type="ECO:0008006" key="4">
    <source>
        <dbReference type="Google" id="ProtNLM"/>
    </source>
</evidence>
<protein>
    <recommendedName>
        <fullName evidence="4">Kelch repeat type 1</fullName>
    </recommendedName>
</protein>
<evidence type="ECO:0000313" key="2">
    <source>
        <dbReference type="EMBL" id="GIQ89726.1"/>
    </source>
</evidence>
<proteinExistence type="predicted"/>
<dbReference type="InterPro" id="IPR052637">
    <property type="entry name" value="KLHDC3-like"/>
</dbReference>
<dbReference type="PANTHER" id="PTHR46461">
    <property type="entry name" value="KELCH DOMAIN-CONTAINING PROTEIN 3"/>
    <property type="match status" value="1"/>
</dbReference>
<dbReference type="Proteomes" id="UP000265618">
    <property type="component" value="Unassembled WGS sequence"/>
</dbReference>
<dbReference type="OrthoDB" id="45365at2759"/>
<accession>A0A9K3GPE9</accession>
<dbReference type="InterPro" id="IPR015915">
    <property type="entry name" value="Kelch-typ_b-propeller"/>
</dbReference>
<dbReference type="SUPFAM" id="SSF117281">
    <property type="entry name" value="Kelch motif"/>
    <property type="match status" value="1"/>
</dbReference>
<dbReference type="EMBL" id="BDIP01005360">
    <property type="protein sequence ID" value="GIQ89726.1"/>
    <property type="molecule type" value="Genomic_DNA"/>
</dbReference>
<dbReference type="PANTHER" id="PTHR46461:SF1">
    <property type="entry name" value="KELCH DOMAIN-CONTAINING PROTEIN 3"/>
    <property type="match status" value="1"/>
</dbReference>
<sequence length="255" mass="28639">MPTGYVWVPSSAKRRPPSDELEQDPEPFIDFEEISIDHRSVRQPSLAYLGPLASDGYSPAPASRQNEARSVMMLEDPYKGNFRYEDSTPCMVFTRWPVGVTLHARRKELSWKPDNLEGHSATRVGPHVLVYGGLHSNGDVLREYTISTDRWRVVEREEGAVWPGGKLFHSAFTLGGKLYIVGGHKPKVPLCRRFSPITRDCWVFDPSTRVWTQLEDAPCLLVHSDCCVCGDTAHIFGGECKEYSISISISISISQ</sequence>
<evidence type="ECO:0000256" key="1">
    <source>
        <dbReference type="SAM" id="MobiDB-lite"/>
    </source>
</evidence>
<evidence type="ECO:0000313" key="3">
    <source>
        <dbReference type="Proteomes" id="UP000265618"/>
    </source>
</evidence>
<reference evidence="2 3" key="1">
    <citation type="journal article" date="2018" name="PLoS ONE">
        <title>The draft genome of Kipferlia bialata reveals reductive genome evolution in fornicate parasites.</title>
        <authorList>
            <person name="Tanifuji G."/>
            <person name="Takabayashi S."/>
            <person name="Kume K."/>
            <person name="Takagi M."/>
            <person name="Nakayama T."/>
            <person name="Kamikawa R."/>
            <person name="Inagaki Y."/>
            <person name="Hashimoto T."/>
        </authorList>
    </citation>
    <scope>NUCLEOTIDE SEQUENCE [LARGE SCALE GENOMIC DNA]</scope>
    <source>
        <strain evidence="2">NY0173</strain>
    </source>
</reference>
<gene>
    <name evidence="2" type="ORF">KIPB_012275</name>
</gene>
<dbReference type="GO" id="GO:0005737">
    <property type="term" value="C:cytoplasm"/>
    <property type="evidence" value="ECO:0007669"/>
    <property type="project" value="TreeGrafter"/>
</dbReference>
<dbReference type="InterPro" id="IPR006652">
    <property type="entry name" value="Kelch_1"/>
</dbReference>
<comment type="caution">
    <text evidence="2">The sequence shown here is derived from an EMBL/GenBank/DDBJ whole genome shotgun (WGS) entry which is preliminary data.</text>
</comment>
<feature type="region of interest" description="Disordered" evidence="1">
    <location>
        <begin position="1"/>
        <end position="27"/>
    </location>
</feature>
<dbReference type="Gene3D" id="2.120.10.80">
    <property type="entry name" value="Kelch-type beta propeller"/>
    <property type="match status" value="1"/>
</dbReference>